<dbReference type="AlphaFoldDB" id="A0ABD2W0Z5"/>
<keyword evidence="4" id="KW-1185">Reference proteome</keyword>
<evidence type="ECO:0008006" key="5">
    <source>
        <dbReference type="Google" id="ProtNLM"/>
    </source>
</evidence>
<sequence length="342" mass="39064">MSSTQQIEATTTATSDKCIYKWTIRNYRLIKTKVGDSISSPEFSVGNDDKKYFNMKLYPAGESTKFAEFIALYLTYLRTDSTKNPDKIVCRSTISVINNNKVVFHDTIHQEFVHKRSWGWINFFNLKDIDKLISSNNSITIQCELEVFKEYESLMCSKIINKDETIDGVNLNSAFLSEELSDVRLITSDNSSIPAHKIILAMASPVFKAMFTHDMLESKKNSVEITDTPYNILVEMLRYIYTGDIASTTTDMILELLAVADKYEINNLKSKCGKRLCAELSNENAIEILIAAHRYDAKHLKNEVLRFVTVHMQSFVDTEKLKEITDHDVLLNIIQSITNSSR</sequence>
<dbReference type="InterPro" id="IPR011333">
    <property type="entry name" value="SKP1/BTB/POZ_sf"/>
</dbReference>
<dbReference type="PANTHER" id="PTHR24413">
    <property type="entry name" value="SPECKLE-TYPE POZ PROTEIN"/>
    <property type="match status" value="1"/>
</dbReference>
<dbReference type="Pfam" id="PF22486">
    <property type="entry name" value="MATH_2"/>
    <property type="match status" value="1"/>
</dbReference>
<gene>
    <name evidence="3" type="ORF">TKK_018088</name>
</gene>
<dbReference type="InterPro" id="IPR000210">
    <property type="entry name" value="BTB/POZ_dom"/>
</dbReference>
<dbReference type="Proteomes" id="UP001627154">
    <property type="component" value="Unassembled WGS sequence"/>
</dbReference>
<evidence type="ECO:0000313" key="4">
    <source>
        <dbReference type="Proteomes" id="UP001627154"/>
    </source>
</evidence>
<evidence type="ECO:0000259" key="2">
    <source>
        <dbReference type="PROSITE" id="PS50144"/>
    </source>
</evidence>
<protein>
    <recommendedName>
        <fullName evidence="5">BTB domain-containing protein</fullName>
    </recommendedName>
</protein>
<dbReference type="SUPFAM" id="SSF54695">
    <property type="entry name" value="POZ domain"/>
    <property type="match status" value="1"/>
</dbReference>
<dbReference type="SUPFAM" id="SSF49599">
    <property type="entry name" value="TRAF domain-like"/>
    <property type="match status" value="1"/>
</dbReference>
<dbReference type="Pfam" id="PF00651">
    <property type="entry name" value="BTB"/>
    <property type="match status" value="1"/>
</dbReference>
<dbReference type="CDD" id="cd14733">
    <property type="entry name" value="BACK"/>
    <property type="match status" value="1"/>
</dbReference>
<dbReference type="InterPro" id="IPR002083">
    <property type="entry name" value="MATH/TRAF_dom"/>
</dbReference>
<organism evidence="3 4">
    <name type="scientific">Trichogramma kaykai</name>
    <dbReference type="NCBI Taxonomy" id="54128"/>
    <lineage>
        <taxon>Eukaryota</taxon>
        <taxon>Metazoa</taxon>
        <taxon>Ecdysozoa</taxon>
        <taxon>Arthropoda</taxon>
        <taxon>Hexapoda</taxon>
        <taxon>Insecta</taxon>
        <taxon>Pterygota</taxon>
        <taxon>Neoptera</taxon>
        <taxon>Endopterygota</taxon>
        <taxon>Hymenoptera</taxon>
        <taxon>Apocrita</taxon>
        <taxon>Proctotrupomorpha</taxon>
        <taxon>Chalcidoidea</taxon>
        <taxon>Trichogrammatidae</taxon>
        <taxon>Trichogramma</taxon>
    </lineage>
</organism>
<dbReference type="InterPro" id="IPR008974">
    <property type="entry name" value="TRAF-like"/>
</dbReference>
<name>A0ABD2W0Z5_9HYME</name>
<evidence type="ECO:0000259" key="1">
    <source>
        <dbReference type="PROSITE" id="PS50097"/>
    </source>
</evidence>
<dbReference type="Gene3D" id="3.30.710.10">
    <property type="entry name" value="Potassium Channel Kv1.1, Chain A"/>
    <property type="match status" value="1"/>
</dbReference>
<comment type="caution">
    <text evidence="3">The sequence shown here is derived from an EMBL/GenBank/DDBJ whole genome shotgun (WGS) entry which is preliminary data.</text>
</comment>
<dbReference type="GO" id="GO:0030163">
    <property type="term" value="P:protein catabolic process"/>
    <property type="evidence" value="ECO:0007669"/>
    <property type="project" value="UniProtKB-ARBA"/>
</dbReference>
<dbReference type="CDD" id="cd00121">
    <property type="entry name" value="MATH"/>
    <property type="match status" value="1"/>
</dbReference>
<reference evidence="3 4" key="1">
    <citation type="journal article" date="2024" name="bioRxiv">
        <title>A reference genome for Trichogramma kaykai: A tiny desert-dwelling parasitoid wasp with competing sex-ratio distorters.</title>
        <authorList>
            <person name="Culotta J."/>
            <person name="Lindsey A.R."/>
        </authorList>
    </citation>
    <scope>NUCLEOTIDE SEQUENCE [LARGE SCALE GENOMIC DNA]</scope>
    <source>
        <strain evidence="3 4">KSX58</strain>
    </source>
</reference>
<feature type="domain" description="BTB" evidence="1">
    <location>
        <begin position="181"/>
        <end position="249"/>
    </location>
</feature>
<proteinExistence type="predicted"/>
<feature type="domain" description="MATH" evidence="2">
    <location>
        <begin position="17"/>
        <end position="145"/>
    </location>
</feature>
<dbReference type="Gene3D" id="2.60.210.10">
    <property type="entry name" value="Apoptosis, Tumor Necrosis Factor Receptor Associated Protein 2, Chain A"/>
    <property type="match status" value="1"/>
</dbReference>
<dbReference type="EMBL" id="JBJJXI010000146">
    <property type="protein sequence ID" value="KAL3386597.1"/>
    <property type="molecule type" value="Genomic_DNA"/>
</dbReference>
<dbReference type="Gene3D" id="1.25.40.420">
    <property type="match status" value="1"/>
</dbReference>
<dbReference type="PROSITE" id="PS50097">
    <property type="entry name" value="BTB"/>
    <property type="match status" value="1"/>
</dbReference>
<dbReference type="SMART" id="SM00225">
    <property type="entry name" value="BTB"/>
    <property type="match status" value="1"/>
</dbReference>
<dbReference type="PROSITE" id="PS50144">
    <property type="entry name" value="MATH"/>
    <property type="match status" value="1"/>
</dbReference>
<evidence type="ECO:0000313" key="3">
    <source>
        <dbReference type="EMBL" id="KAL3386597.1"/>
    </source>
</evidence>
<accession>A0ABD2W0Z5</accession>
<dbReference type="FunFam" id="3.30.710.10:FF:000159">
    <property type="entry name" value="Speckle-type POZ protein B"/>
    <property type="match status" value="1"/>
</dbReference>